<dbReference type="RefSeq" id="WP_096611110.1">
    <property type="nucleotide sequence ID" value="NZ_NWVD01000002.1"/>
</dbReference>
<accession>A0A2A4HZT7</accession>
<dbReference type="GO" id="GO:0006749">
    <property type="term" value="P:glutathione metabolic process"/>
    <property type="evidence" value="ECO:0007669"/>
    <property type="project" value="TreeGrafter"/>
</dbReference>
<dbReference type="PANTHER" id="PTHR11365:SF23">
    <property type="entry name" value="HYPOTHETICAL 5-OXOPROLINASE (EUROFUNG)-RELATED"/>
    <property type="match status" value="1"/>
</dbReference>
<dbReference type="AlphaFoldDB" id="A0A2A4HZT7"/>
<dbReference type="PANTHER" id="PTHR11365">
    <property type="entry name" value="5-OXOPROLINASE RELATED"/>
    <property type="match status" value="1"/>
</dbReference>
<evidence type="ECO:0000259" key="4">
    <source>
        <dbReference type="Pfam" id="PF05378"/>
    </source>
</evidence>
<evidence type="ECO:0000313" key="6">
    <source>
        <dbReference type="Proteomes" id="UP000218784"/>
    </source>
</evidence>
<dbReference type="InterPro" id="IPR002821">
    <property type="entry name" value="Hydantoinase_A"/>
</dbReference>
<feature type="domain" description="Hydantoinase A/oxoprolinase" evidence="2">
    <location>
        <begin position="200"/>
        <end position="488"/>
    </location>
</feature>
<dbReference type="InterPro" id="IPR045079">
    <property type="entry name" value="Oxoprolinase-like"/>
</dbReference>
<dbReference type="EMBL" id="NWVD01000002">
    <property type="protein sequence ID" value="PCG09541.1"/>
    <property type="molecule type" value="Genomic_DNA"/>
</dbReference>
<keyword evidence="6" id="KW-1185">Reference proteome</keyword>
<evidence type="ECO:0000256" key="1">
    <source>
        <dbReference type="ARBA" id="ARBA00010403"/>
    </source>
</evidence>
<evidence type="ECO:0000259" key="2">
    <source>
        <dbReference type="Pfam" id="PF01968"/>
    </source>
</evidence>
<dbReference type="InterPro" id="IPR003692">
    <property type="entry name" value="Hydantoinase_B"/>
</dbReference>
<dbReference type="GO" id="GO:0017168">
    <property type="term" value="F:5-oxoprolinase (ATP-hydrolyzing) activity"/>
    <property type="evidence" value="ECO:0007669"/>
    <property type="project" value="TreeGrafter"/>
</dbReference>
<sequence length="1193" mass="123284">MSSWHFWIDRGGTFTDVVARRPDGSWATAKLLSEDPDHAHDAAEAAIRQLTGIADGPLPPADIRIGTTIATNALLERRGEPMLLAITRGFGDAPVIGYQDRPDIFARDIRRAAPLFADVVEIDERVAQDGSVLIPLDHDAAAAAFARAHAAGLRAVAIVLMHGWRHPAHEAALADLAAAAGFTQISVSHRTAPLIRLVARGDTTLADAYLSPVLRRYVHGLETSLGSACADRGLLFMQSSGGLVAGSAFGGKDALLSGPAGGIVGMVRTAAGAGFDRVIGFDMGGTSTDVSLYAGQYDRRSDAVLAGVRVAVPMMRIDTVAAGGGSICRFDGGRLLVGPASAGADPGPACYRRGGPLTVTDCNLILGKIQPAHFPALFGPDRNLPPDRAASEAALDALLDEVAAATGQRMTRAAAAEGLVAIAVANMARAIRAVSVARGEDPAGYALACFGGAGGQHACLVADALGMTQVLIHPLAGVLSAVGIGLADRSIVREATVALPLGDTALASALAGLRDAAVAALAAQGVAAGAVDVAVQAQLRYARNDQSIEVPWGDADAMRDAFAAAHRQRFGFVSDDALVVERLRVEAIARADDRQLPAPALPATSAAPLDHVAMYLAGADRQVAVHARDTLAAGAMLAGPALVIDPVSTVVVEPGWRARVLADGTLLLERAAAARDGAADDTVDPVRLEIFSGLFMGIAEEMGAALQRSAASVNIRERLDFSCALFDAEGGLVANAPHIPVHLGSMGESIRTVITARAGTMRDGEVYALNDPYRGGTHLPDITVIMPVFAGGDAPAWFVAARGHHADVGGTTPGSMPPDSRTLADEGVVFDDVAVVADGAMREAAIRDLLAGGPHPARNIDQNIADLAAQVAACARGAAGLRDLAARQGAGVVTRYMAHVQSHAEAMARRMIATLSDGHFRYELDDGAAVEVAVRIDRAAGHATIDFTGTSEQRPTNFNAPLAVTRAAVLYVLRLLVDEPVPLNEGFLRPVTILVPDGSMLNPRFPAAVVAGNVEVSQVVTDALLGALGAMAGSQGTMNNLTFGDDSYQYYETIAGGAGAGPGHAGADAIQTHMTNSRLTDPEVLETRYPVLVERFAIRRGSGGDGQWRGGDGAVRRLRFLAPLRAGILSNRRRVAPFGLAGGADGQTGANRIERADGRIEPLAATATAQMAAGDVIVIETPGGGGYGAAGQR</sequence>
<dbReference type="Pfam" id="PF01968">
    <property type="entry name" value="Hydantoinase_A"/>
    <property type="match status" value="1"/>
</dbReference>
<gene>
    <name evidence="5" type="ORF">COA17_06635</name>
</gene>
<evidence type="ECO:0000313" key="5">
    <source>
        <dbReference type="EMBL" id="PCG09541.1"/>
    </source>
</evidence>
<dbReference type="Pfam" id="PF05378">
    <property type="entry name" value="Hydant_A_N"/>
    <property type="match status" value="1"/>
</dbReference>
<comment type="caution">
    <text evidence="5">The sequence shown here is derived from an EMBL/GenBank/DDBJ whole genome shotgun (WGS) entry which is preliminary data.</text>
</comment>
<dbReference type="GO" id="GO:0005829">
    <property type="term" value="C:cytosol"/>
    <property type="evidence" value="ECO:0007669"/>
    <property type="project" value="TreeGrafter"/>
</dbReference>
<proteinExistence type="inferred from homology"/>
<evidence type="ECO:0000259" key="3">
    <source>
        <dbReference type="Pfam" id="PF02538"/>
    </source>
</evidence>
<name>A0A2A4HZT7_9SPHN</name>
<dbReference type="InterPro" id="IPR008040">
    <property type="entry name" value="Hydant_A_N"/>
</dbReference>
<feature type="domain" description="Hydantoinase B/oxoprolinase" evidence="3">
    <location>
        <begin position="684"/>
        <end position="1189"/>
    </location>
</feature>
<protein>
    <submittedName>
        <fullName evidence="5">5-oxoprolinase</fullName>
    </submittedName>
</protein>
<dbReference type="Pfam" id="PF02538">
    <property type="entry name" value="Hydantoinase_B"/>
    <property type="match status" value="1"/>
</dbReference>
<organism evidence="5 6">
    <name type="scientific">Sphingomonas ginsenosidimutans</name>
    <dbReference type="NCBI Taxonomy" id="862134"/>
    <lineage>
        <taxon>Bacteria</taxon>
        <taxon>Pseudomonadati</taxon>
        <taxon>Pseudomonadota</taxon>
        <taxon>Alphaproteobacteria</taxon>
        <taxon>Sphingomonadales</taxon>
        <taxon>Sphingomonadaceae</taxon>
        <taxon>Sphingomonas</taxon>
    </lineage>
</organism>
<comment type="similarity">
    <text evidence="1">Belongs to the oxoprolinase family.</text>
</comment>
<dbReference type="Proteomes" id="UP000218784">
    <property type="component" value="Unassembled WGS sequence"/>
</dbReference>
<reference evidence="5 6" key="1">
    <citation type="submission" date="2017-09" db="EMBL/GenBank/DDBJ databases">
        <title>Sphingomonas ginsenosidimutans KACC 14949, whole genome shotgun sequence.</title>
        <authorList>
            <person name="Feng G."/>
            <person name="Zhu H."/>
        </authorList>
    </citation>
    <scope>NUCLEOTIDE SEQUENCE [LARGE SCALE GENOMIC DNA]</scope>
    <source>
        <strain evidence="5 6">KACC 14949</strain>
    </source>
</reference>
<feature type="domain" description="Hydantoinase/oxoprolinase N-terminal" evidence="4">
    <location>
        <begin position="5"/>
        <end position="178"/>
    </location>
</feature>